<dbReference type="Gene3D" id="3.40.30.10">
    <property type="entry name" value="Glutaredoxin"/>
    <property type="match status" value="1"/>
</dbReference>
<dbReference type="RefSeq" id="WP_124945787.1">
    <property type="nucleotide sequence ID" value="NZ_BHVT01000019.1"/>
</dbReference>
<reference evidence="1 2" key="1">
    <citation type="submission" date="2019-03" db="EMBL/GenBank/DDBJ databases">
        <title>Genomic Encyclopedia of Type Strains, Phase IV (KMG-IV): sequencing the most valuable type-strain genomes for metagenomic binning, comparative biology and taxonomic classification.</title>
        <authorList>
            <person name="Goeker M."/>
        </authorList>
    </citation>
    <scope>NUCLEOTIDE SEQUENCE [LARGE SCALE GENOMIC DNA]</scope>
    <source>
        <strain evidence="1 2">DSM 100309</strain>
    </source>
</reference>
<gene>
    <name evidence="1" type="ORF">EDC63_104119</name>
</gene>
<proteinExistence type="predicted"/>
<dbReference type="Proteomes" id="UP000295367">
    <property type="component" value="Unassembled WGS sequence"/>
</dbReference>
<name>A0A4R3Y903_9PROT</name>
<dbReference type="OrthoDB" id="9800597at2"/>
<keyword evidence="2" id="KW-1185">Reference proteome</keyword>
<evidence type="ECO:0000313" key="2">
    <source>
        <dbReference type="Proteomes" id="UP000295367"/>
    </source>
</evidence>
<accession>A0A4R3Y903</accession>
<comment type="caution">
    <text evidence="1">The sequence shown here is derived from an EMBL/GenBank/DDBJ whole genome shotgun (WGS) entry which is preliminary data.</text>
</comment>
<organism evidence="1 2">
    <name type="scientific">Sulfurirhabdus autotrophica</name>
    <dbReference type="NCBI Taxonomy" id="1706046"/>
    <lineage>
        <taxon>Bacteria</taxon>
        <taxon>Pseudomonadati</taxon>
        <taxon>Pseudomonadota</taxon>
        <taxon>Betaproteobacteria</taxon>
        <taxon>Nitrosomonadales</taxon>
        <taxon>Sulfuricellaceae</taxon>
        <taxon>Sulfurirhabdus</taxon>
    </lineage>
</organism>
<dbReference type="SUPFAM" id="SSF52833">
    <property type="entry name" value="Thioredoxin-like"/>
    <property type="match status" value="1"/>
</dbReference>
<dbReference type="EMBL" id="SMCO01000004">
    <property type="protein sequence ID" value="TCV88162.1"/>
    <property type="molecule type" value="Genomic_DNA"/>
</dbReference>
<dbReference type="CDD" id="cd02980">
    <property type="entry name" value="TRX_Fd_family"/>
    <property type="match status" value="1"/>
</dbReference>
<protein>
    <submittedName>
        <fullName evidence="1">(2Fe-2S) ferredoxin</fullName>
    </submittedName>
</protein>
<evidence type="ECO:0000313" key="1">
    <source>
        <dbReference type="EMBL" id="TCV88162.1"/>
    </source>
</evidence>
<dbReference type="AlphaFoldDB" id="A0A4R3Y903"/>
<sequence length="102" mass="11645">MSYYKYHVFFCTNQREDGAACCADFDAQAVRDYAKDKIKKLKLSGPGMCRINSAGCMDRCNEGPVLAVYPEGVWYTYVDKSDIDEIIDEHLLHGRVVDRLKI</sequence>
<dbReference type="InterPro" id="IPR036249">
    <property type="entry name" value="Thioredoxin-like_sf"/>
</dbReference>